<protein>
    <recommendedName>
        <fullName evidence="7">Phosphatidylglycerol--prolipoprotein diacylglyceryl transferase</fullName>
        <ecNumber evidence="7">2.5.1.145</ecNumber>
    </recommendedName>
</protein>
<evidence type="ECO:0000313" key="8">
    <source>
        <dbReference type="EMBL" id="SFT90783.1"/>
    </source>
</evidence>
<reference evidence="8 9" key="1">
    <citation type="submission" date="2016-10" db="EMBL/GenBank/DDBJ databases">
        <authorList>
            <person name="de Groot N.N."/>
        </authorList>
    </citation>
    <scope>NUCLEOTIDE SEQUENCE [LARGE SCALE GENOMIC DNA]</scope>
    <source>
        <strain evidence="8 9">CGMCC 1.7005</strain>
    </source>
</reference>
<dbReference type="GO" id="GO:0042158">
    <property type="term" value="P:lipoprotein biosynthetic process"/>
    <property type="evidence" value="ECO:0007669"/>
    <property type="project" value="UniProtKB-UniRule"/>
</dbReference>
<feature type="transmembrane region" description="Helical" evidence="7">
    <location>
        <begin position="99"/>
        <end position="123"/>
    </location>
</feature>
<evidence type="ECO:0000256" key="2">
    <source>
        <dbReference type="ARBA" id="ARBA00022475"/>
    </source>
</evidence>
<dbReference type="HAMAP" id="MF_01147">
    <property type="entry name" value="Lgt"/>
    <property type="match status" value="1"/>
</dbReference>
<keyword evidence="2 7" id="KW-1003">Cell membrane</keyword>
<evidence type="ECO:0000256" key="3">
    <source>
        <dbReference type="ARBA" id="ARBA00022679"/>
    </source>
</evidence>
<evidence type="ECO:0000256" key="6">
    <source>
        <dbReference type="ARBA" id="ARBA00023136"/>
    </source>
</evidence>
<keyword evidence="4 7" id="KW-0812">Transmembrane</keyword>
<comment type="pathway">
    <text evidence="7">Protein modification; lipoprotein biosynthesis (diacylglyceryl transfer).</text>
</comment>
<dbReference type="STRING" id="477690.SAMN05216474_3090"/>
<dbReference type="GO" id="GO:0008961">
    <property type="term" value="F:phosphatidylglycerol-prolipoprotein diacylglyceryl transferase activity"/>
    <property type="evidence" value="ECO:0007669"/>
    <property type="project" value="UniProtKB-UniRule"/>
</dbReference>
<keyword evidence="8" id="KW-0449">Lipoprotein</keyword>
<comment type="subcellular location">
    <subcellularLocation>
        <location evidence="7">Cell membrane</location>
        <topology evidence="7">Multi-pass membrane protein</topology>
    </subcellularLocation>
</comment>
<name>A0A1I7BUE8_9FLAO</name>
<keyword evidence="5 7" id="KW-1133">Transmembrane helix</keyword>
<dbReference type="EC" id="2.5.1.145" evidence="7"/>
<dbReference type="PANTHER" id="PTHR30589">
    <property type="entry name" value="PROLIPOPROTEIN DIACYLGLYCERYL TRANSFERASE"/>
    <property type="match status" value="1"/>
</dbReference>
<evidence type="ECO:0000313" key="9">
    <source>
        <dbReference type="Proteomes" id="UP000236454"/>
    </source>
</evidence>
<dbReference type="EMBL" id="FPAS01000007">
    <property type="protein sequence ID" value="SFT90783.1"/>
    <property type="molecule type" value="Genomic_DNA"/>
</dbReference>
<feature type="transmembrane region" description="Helical" evidence="7">
    <location>
        <begin position="135"/>
        <end position="152"/>
    </location>
</feature>
<feature type="transmembrane region" description="Helical" evidence="7">
    <location>
        <begin position="227"/>
        <end position="244"/>
    </location>
</feature>
<dbReference type="Pfam" id="PF01790">
    <property type="entry name" value="LGT"/>
    <property type="match status" value="1"/>
</dbReference>
<dbReference type="AlphaFoldDB" id="A0A1I7BUE8"/>
<feature type="binding site" evidence="7">
    <location>
        <position position="151"/>
    </location>
    <ligand>
        <name>a 1,2-diacyl-sn-glycero-3-phospho-(1'-sn-glycerol)</name>
        <dbReference type="ChEBI" id="CHEBI:64716"/>
    </ligand>
</feature>
<evidence type="ECO:0000256" key="5">
    <source>
        <dbReference type="ARBA" id="ARBA00022989"/>
    </source>
</evidence>
<feature type="transmembrane region" description="Helical" evidence="7">
    <location>
        <begin position="264"/>
        <end position="281"/>
    </location>
</feature>
<comment type="function">
    <text evidence="7">Catalyzes the transfer of the diacylglyceryl group from phosphatidylglycerol to the sulfhydryl group of the N-terminal cysteine of a prolipoprotein, the first step in the formation of mature lipoproteins.</text>
</comment>
<evidence type="ECO:0000256" key="7">
    <source>
        <dbReference type="HAMAP-Rule" id="MF_01147"/>
    </source>
</evidence>
<dbReference type="UniPathway" id="UPA00664"/>
<accession>A0A1I7BUE8</accession>
<proteinExistence type="inferred from homology"/>
<dbReference type="OrthoDB" id="871140at2"/>
<dbReference type="GO" id="GO:0005886">
    <property type="term" value="C:plasma membrane"/>
    <property type="evidence" value="ECO:0007669"/>
    <property type="project" value="UniProtKB-SubCell"/>
</dbReference>
<feature type="transmembrane region" description="Helical" evidence="7">
    <location>
        <begin position="200"/>
        <end position="218"/>
    </location>
</feature>
<evidence type="ECO:0000256" key="1">
    <source>
        <dbReference type="ARBA" id="ARBA00007150"/>
    </source>
</evidence>
<dbReference type="InterPro" id="IPR001640">
    <property type="entry name" value="Lgt"/>
</dbReference>
<gene>
    <name evidence="7" type="primary">lgt</name>
    <name evidence="8" type="ORF">SAMN05216474_3090</name>
</gene>
<evidence type="ECO:0000256" key="4">
    <source>
        <dbReference type="ARBA" id="ARBA00022692"/>
    </source>
</evidence>
<dbReference type="Proteomes" id="UP000236454">
    <property type="component" value="Unassembled WGS sequence"/>
</dbReference>
<feature type="transmembrane region" description="Helical" evidence="7">
    <location>
        <begin position="58"/>
        <end position="79"/>
    </location>
</feature>
<comment type="catalytic activity">
    <reaction evidence="7">
        <text>L-cysteinyl-[prolipoprotein] + a 1,2-diacyl-sn-glycero-3-phospho-(1'-sn-glycerol) = an S-1,2-diacyl-sn-glyceryl-L-cysteinyl-[prolipoprotein] + sn-glycerol 1-phosphate + H(+)</text>
        <dbReference type="Rhea" id="RHEA:56712"/>
        <dbReference type="Rhea" id="RHEA-COMP:14679"/>
        <dbReference type="Rhea" id="RHEA-COMP:14680"/>
        <dbReference type="ChEBI" id="CHEBI:15378"/>
        <dbReference type="ChEBI" id="CHEBI:29950"/>
        <dbReference type="ChEBI" id="CHEBI:57685"/>
        <dbReference type="ChEBI" id="CHEBI:64716"/>
        <dbReference type="ChEBI" id="CHEBI:140658"/>
        <dbReference type="EC" id="2.5.1.145"/>
    </reaction>
</comment>
<dbReference type="RefSeq" id="WP_090253168.1">
    <property type="nucleotide sequence ID" value="NZ_FPAS01000007.1"/>
</dbReference>
<comment type="similarity">
    <text evidence="1 7">Belongs to the Lgt family.</text>
</comment>
<feature type="transmembrane region" description="Helical" evidence="7">
    <location>
        <begin position="20"/>
        <end position="38"/>
    </location>
</feature>
<keyword evidence="6 7" id="KW-0472">Membrane</keyword>
<dbReference type="PANTHER" id="PTHR30589:SF0">
    <property type="entry name" value="PHOSPHATIDYLGLYCEROL--PROLIPOPROTEIN DIACYLGLYCERYL TRANSFERASE"/>
    <property type="match status" value="1"/>
</dbReference>
<sequence length="287" mass="32568">MNLAIDWKVDAELIDGWSTPNLYGLLFVTGLFIGFFVVKRMFKKEGVPDEQLDKLLMYMVVATIVGARLGHVLFYGPYWDGMHPDGYWQEGYFSHPLNILKVWEGGLASHGGAIAILIALFIYSKKVSKRPMLWILDRIVAPIAIAGCFIRLGNLVNHEIVGIPTDLPWGFIFNNETRDLMLDTNGDGVMEHVPRHPAQLYEALSYIVIFIVLMFMYWKTKAKEKQGLIFSIFLILLFGARFLVEIVKVGQADRDAGMILNTGQWLSIPFVLFGIGLLIWVNRKKTV</sequence>
<dbReference type="NCBIfam" id="TIGR00544">
    <property type="entry name" value="lgt"/>
    <property type="match status" value="1"/>
</dbReference>
<organism evidence="8 9">
    <name type="scientific">Lishizhenia tianjinensis</name>
    <dbReference type="NCBI Taxonomy" id="477690"/>
    <lineage>
        <taxon>Bacteria</taxon>
        <taxon>Pseudomonadati</taxon>
        <taxon>Bacteroidota</taxon>
        <taxon>Flavobacteriia</taxon>
        <taxon>Flavobacteriales</taxon>
        <taxon>Crocinitomicaceae</taxon>
        <taxon>Lishizhenia</taxon>
    </lineage>
</organism>
<keyword evidence="3 7" id="KW-0808">Transferase</keyword>
<keyword evidence="9" id="KW-1185">Reference proteome</keyword>